<keyword evidence="2" id="KW-1185">Reference proteome</keyword>
<evidence type="ECO:0000313" key="1">
    <source>
        <dbReference type="EMBL" id="BDZ52528.1"/>
    </source>
</evidence>
<protein>
    <recommendedName>
        <fullName evidence="3">Replicative helicase inhibitor G39P N-terminal domain-containing protein</fullName>
    </recommendedName>
</protein>
<sequence>MTRKHVITGEAEENEVIAYLTALCNVTADNADIAEVWLEVFSDTDVATAKQAIKAFAVNSGAFPSPANIRPFVTQIHEARLVADNHQPFPPDISDFDTEDDFNTGYAKWLAEWRLQVRLGADPNEADETSLLAIGSTLDRNAARPHEIEDMTMRLALTTGAEQ</sequence>
<dbReference type="RefSeq" id="WP_286347375.1">
    <property type="nucleotide sequence ID" value="NZ_AP027733.1"/>
</dbReference>
<name>A0ABN6Y5S8_9MICO</name>
<proteinExistence type="predicted"/>
<geneLocation type="plasmid" evidence="1 2">
    <name>pNBRC108728a</name>
</geneLocation>
<keyword evidence="1" id="KW-0614">Plasmid</keyword>
<evidence type="ECO:0000313" key="2">
    <source>
        <dbReference type="Proteomes" id="UP001321486"/>
    </source>
</evidence>
<evidence type="ECO:0008006" key="3">
    <source>
        <dbReference type="Google" id="ProtNLM"/>
    </source>
</evidence>
<dbReference type="EMBL" id="AP027733">
    <property type="protein sequence ID" value="BDZ52528.1"/>
    <property type="molecule type" value="Genomic_DNA"/>
</dbReference>
<organism evidence="1 2">
    <name type="scientific">Frondihabitans sucicola</name>
    <dbReference type="NCBI Taxonomy" id="1268041"/>
    <lineage>
        <taxon>Bacteria</taxon>
        <taxon>Bacillati</taxon>
        <taxon>Actinomycetota</taxon>
        <taxon>Actinomycetes</taxon>
        <taxon>Micrococcales</taxon>
        <taxon>Microbacteriaceae</taxon>
        <taxon>Frondihabitans</taxon>
    </lineage>
</organism>
<reference evidence="2" key="1">
    <citation type="journal article" date="2019" name="Int. J. Syst. Evol. Microbiol.">
        <title>The Global Catalogue of Microorganisms (GCM) 10K type strain sequencing project: providing services to taxonomists for standard genome sequencing and annotation.</title>
        <authorList>
            <consortium name="The Broad Institute Genomics Platform"/>
            <consortium name="The Broad Institute Genome Sequencing Center for Infectious Disease"/>
            <person name="Wu L."/>
            <person name="Ma J."/>
        </authorList>
    </citation>
    <scope>NUCLEOTIDE SEQUENCE [LARGE SCALE GENOMIC DNA]</scope>
    <source>
        <strain evidence="2">NBRC 108728</strain>
    </source>
</reference>
<dbReference type="Gene3D" id="1.10.8.200">
    <property type="entry name" value="Replisome organizer (g39p helicase loader/inhibitor protein)"/>
    <property type="match status" value="1"/>
</dbReference>
<gene>
    <name evidence="1" type="ORF">GCM10025867_47690</name>
</gene>
<dbReference type="Proteomes" id="UP001321486">
    <property type="component" value="Plasmid pNBRC108728a"/>
</dbReference>
<accession>A0ABN6Y5S8</accession>